<reference evidence="1" key="1">
    <citation type="submission" date="2014-11" db="EMBL/GenBank/DDBJ databases">
        <authorList>
            <person name="Amaro Gonzalez C."/>
        </authorList>
    </citation>
    <scope>NUCLEOTIDE SEQUENCE</scope>
</reference>
<sequence>MHKKLNFSTAHC</sequence>
<protein>
    <submittedName>
        <fullName evidence="1">Uncharacterized protein</fullName>
    </submittedName>
</protein>
<accession>A0A0E9TBC6</accession>
<proteinExistence type="predicted"/>
<name>A0A0E9TBC6_ANGAN</name>
<organism evidence="1">
    <name type="scientific">Anguilla anguilla</name>
    <name type="common">European freshwater eel</name>
    <name type="synonym">Muraena anguilla</name>
    <dbReference type="NCBI Taxonomy" id="7936"/>
    <lineage>
        <taxon>Eukaryota</taxon>
        <taxon>Metazoa</taxon>
        <taxon>Chordata</taxon>
        <taxon>Craniata</taxon>
        <taxon>Vertebrata</taxon>
        <taxon>Euteleostomi</taxon>
        <taxon>Actinopterygii</taxon>
        <taxon>Neopterygii</taxon>
        <taxon>Teleostei</taxon>
        <taxon>Anguilliformes</taxon>
        <taxon>Anguillidae</taxon>
        <taxon>Anguilla</taxon>
    </lineage>
</organism>
<reference evidence="1" key="2">
    <citation type="journal article" date="2015" name="Fish Shellfish Immunol.">
        <title>Early steps in the European eel (Anguilla anguilla)-Vibrio vulnificus interaction in the gills: Role of the RtxA13 toxin.</title>
        <authorList>
            <person name="Callol A."/>
            <person name="Pajuelo D."/>
            <person name="Ebbesson L."/>
            <person name="Teles M."/>
            <person name="MacKenzie S."/>
            <person name="Amaro C."/>
        </authorList>
    </citation>
    <scope>NUCLEOTIDE SEQUENCE</scope>
</reference>
<dbReference type="EMBL" id="GBXM01057681">
    <property type="protein sequence ID" value="JAH50896.1"/>
    <property type="molecule type" value="Transcribed_RNA"/>
</dbReference>
<evidence type="ECO:0000313" key="1">
    <source>
        <dbReference type="EMBL" id="JAH50896.1"/>
    </source>
</evidence>